<sequence>MVKKTEDKLFYCGKAHQLLKLLAEINKESITLKDYLKSN</sequence>
<evidence type="ECO:0000313" key="2">
    <source>
        <dbReference type="Proteomes" id="UP001314796"/>
    </source>
</evidence>
<gene>
    <name evidence="1" type="ORF">JOC73_000533</name>
</gene>
<keyword evidence="2" id="KW-1185">Reference proteome</keyword>
<accession>A0ABS2NM62</accession>
<dbReference type="Proteomes" id="UP001314796">
    <property type="component" value="Unassembled WGS sequence"/>
</dbReference>
<evidence type="ECO:0000313" key="1">
    <source>
        <dbReference type="EMBL" id="MBM7614024.1"/>
    </source>
</evidence>
<name>A0ABS2NM62_9FIRM</name>
<reference evidence="1 2" key="1">
    <citation type="submission" date="2021-01" db="EMBL/GenBank/DDBJ databases">
        <title>Genomic Encyclopedia of Type Strains, Phase IV (KMG-IV): sequencing the most valuable type-strain genomes for metagenomic binning, comparative biology and taxonomic classification.</title>
        <authorList>
            <person name="Goeker M."/>
        </authorList>
    </citation>
    <scope>NUCLEOTIDE SEQUENCE [LARGE SCALE GENOMIC DNA]</scope>
    <source>
        <strain evidence="1 2">DSM 25890</strain>
    </source>
</reference>
<comment type="caution">
    <text evidence="1">The sequence shown here is derived from an EMBL/GenBank/DDBJ whole genome shotgun (WGS) entry which is preliminary data.</text>
</comment>
<dbReference type="EMBL" id="JAFBEE010000002">
    <property type="protein sequence ID" value="MBM7614024.1"/>
    <property type="molecule type" value="Genomic_DNA"/>
</dbReference>
<organism evidence="1 2">
    <name type="scientific">Alkaliphilus hydrothermalis</name>
    <dbReference type="NCBI Taxonomy" id="1482730"/>
    <lineage>
        <taxon>Bacteria</taxon>
        <taxon>Bacillati</taxon>
        <taxon>Bacillota</taxon>
        <taxon>Clostridia</taxon>
        <taxon>Peptostreptococcales</taxon>
        <taxon>Natronincolaceae</taxon>
        <taxon>Alkaliphilus</taxon>
    </lineage>
</organism>
<protein>
    <submittedName>
        <fullName evidence="1">Uncharacterized protein</fullName>
    </submittedName>
</protein>
<proteinExistence type="predicted"/>